<dbReference type="PANTHER" id="PTHR48106">
    <property type="entry name" value="QUINONE OXIDOREDUCTASE PIG3-RELATED"/>
    <property type="match status" value="1"/>
</dbReference>
<evidence type="ECO:0000313" key="4">
    <source>
        <dbReference type="EMBL" id="ADV62650.1"/>
    </source>
</evidence>
<dbReference type="OrthoDB" id="9787435at2"/>
<dbReference type="InterPro" id="IPR036291">
    <property type="entry name" value="NAD(P)-bd_dom_sf"/>
</dbReference>
<accession>E8R3R5</accession>
<dbReference type="KEGG" id="ipa:Isop_2070"/>
<sequence>MKRVVFERCGEPAEVLETREEPTPTPGSGQVLVRMIASPVNPSDLLYVRGRYTFTPRTPSGVGFEGVGVVETAGAGLGKLWVGRRVCVLNQNGGNWADYVVVDAKRVVPVASDLPDEQVASMFVNPATVLAMVRHVLKVPQGGWLLQSAAGSELGKMVIRLGKRDGFKTVNVVRRPEAKASLSALGADAVICSAEGPIDEQVRAIVSEGVKFALDPVGGETGTQMIRALAEGGKILFYGTLTGEPVCFHPRFLFGGGRRLEGFYLGWWIESQSIFAKISLFREITKLIREGILTTDVGPSFPLDRVREAVQAAEQPGRAGKVFIRPA</sequence>
<keyword evidence="5" id="KW-1185">Reference proteome</keyword>
<protein>
    <submittedName>
        <fullName evidence="4">Alcohol dehydrogenase GroES domain protein</fullName>
    </submittedName>
</protein>
<dbReference type="InterPro" id="IPR013149">
    <property type="entry name" value="ADH-like_C"/>
</dbReference>
<name>E8R3R5_ISOPI</name>
<dbReference type="SUPFAM" id="SSF51735">
    <property type="entry name" value="NAD(P)-binding Rossmann-fold domains"/>
    <property type="match status" value="1"/>
</dbReference>
<dbReference type="HOGENOM" id="CLU_026673_3_1_0"/>
<dbReference type="InterPro" id="IPR011032">
    <property type="entry name" value="GroES-like_sf"/>
</dbReference>
<dbReference type="PANTHER" id="PTHR48106:SF2">
    <property type="entry name" value="ZN2+-BINDING DEHYDROGENASE"/>
    <property type="match status" value="1"/>
</dbReference>
<feature type="domain" description="Enoyl reductase (ER)" evidence="3">
    <location>
        <begin position="10"/>
        <end position="324"/>
    </location>
</feature>
<dbReference type="Pfam" id="PF08240">
    <property type="entry name" value="ADH_N"/>
    <property type="match status" value="1"/>
</dbReference>
<dbReference type="CDD" id="cd05282">
    <property type="entry name" value="ETR_like"/>
    <property type="match status" value="1"/>
</dbReference>
<dbReference type="AlphaFoldDB" id="E8R3R5"/>
<evidence type="ECO:0000313" key="5">
    <source>
        <dbReference type="Proteomes" id="UP000008631"/>
    </source>
</evidence>
<evidence type="ECO:0000256" key="2">
    <source>
        <dbReference type="ARBA" id="ARBA00023002"/>
    </source>
</evidence>
<evidence type="ECO:0000259" key="3">
    <source>
        <dbReference type="SMART" id="SM00829"/>
    </source>
</evidence>
<dbReference type="SUPFAM" id="SSF50129">
    <property type="entry name" value="GroES-like"/>
    <property type="match status" value="1"/>
</dbReference>
<dbReference type="InterPro" id="IPR013154">
    <property type="entry name" value="ADH-like_N"/>
</dbReference>
<keyword evidence="1" id="KW-0521">NADP</keyword>
<gene>
    <name evidence="4" type="ordered locus">Isop_2070</name>
</gene>
<dbReference type="InterPro" id="IPR020843">
    <property type="entry name" value="ER"/>
</dbReference>
<reference key="1">
    <citation type="submission" date="2010-11" db="EMBL/GenBank/DDBJ databases">
        <title>The complete sequence of chromosome of Isophaera pallida ATCC 43644.</title>
        <authorList>
            <consortium name="US DOE Joint Genome Institute (JGI-PGF)"/>
            <person name="Lucas S."/>
            <person name="Copeland A."/>
            <person name="Lapidus A."/>
            <person name="Bruce D."/>
            <person name="Goodwin L."/>
            <person name="Pitluck S."/>
            <person name="Kyrpides N."/>
            <person name="Mavromatis K."/>
            <person name="Pagani I."/>
            <person name="Ivanova N."/>
            <person name="Saunders E."/>
            <person name="Brettin T."/>
            <person name="Detter J.C."/>
            <person name="Han C."/>
            <person name="Tapia R."/>
            <person name="Land M."/>
            <person name="Hauser L."/>
            <person name="Markowitz V."/>
            <person name="Cheng J.-F."/>
            <person name="Hugenholtz P."/>
            <person name="Woyke T."/>
            <person name="Wu D."/>
            <person name="Eisen J.A."/>
        </authorList>
    </citation>
    <scope>NUCLEOTIDE SEQUENCE</scope>
    <source>
        <strain>ATCC 43644</strain>
    </source>
</reference>
<dbReference type="eggNOG" id="COG0604">
    <property type="taxonomic scope" value="Bacteria"/>
</dbReference>
<dbReference type="Gene3D" id="3.40.50.720">
    <property type="entry name" value="NAD(P)-binding Rossmann-like Domain"/>
    <property type="match status" value="1"/>
</dbReference>
<keyword evidence="2" id="KW-0560">Oxidoreductase</keyword>
<reference evidence="4 5" key="2">
    <citation type="journal article" date="2011" name="Stand. Genomic Sci.">
        <title>Complete genome sequence of Isosphaera pallida type strain (IS1B).</title>
        <authorList>
            <consortium name="US DOE Joint Genome Institute (JGI-PGF)"/>
            <person name="Goker M."/>
            <person name="Cleland D."/>
            <person name="Saunders E."/>
            <person name="Lapidus A."/>
            <person name="Nolan M."/>
            <person name="Lucas S."/>
            <person name="Hammon N."/>
            <person name="Deshpande S."/>
            <person name="Cheng J.F."/>
            <person name="Tapia R."/>
            <person name="Han C."/>
            <person name="Goodwin L."/>
            <person name="Pitluck S."/>
            <person name="Liolios K."/>
            <person name="Pagani I."/>
            <person name="Ivanova N."/>
            <person name="Mavromatis K."/>
            <person name="Pati A."/>
            <person name="Chen A."/>
            <person name="Palaniappan K."/>
            <person name="Land M."/>
            <person name="Hauser L."/>
            <person name="Chang Y.J."/>
            <person name="Jeffries C.D."/>
            <person name="Detter J.C."/>
            <person name="Beck B."/>
            <person name="Woyke T."/>
            <person name="Bristow J."/>
            <person name="Eisen J.A."/>
            <person name="Markowitz V."/>
            <person name="Hugenholtz P."/>
            <person name="Kyrpides N.C."/>
            <person name="Klenk H.P."/>
        </authorList>
    </citation>
    <scope>NUCLEOTIDE SEQUENCE [LARGE SCALE GENOMIC DNA]</scope>
    <source>
        <strain evidence="5">ATCC 43644 / DSM 9630 / IS1B</strain>
    </source>
</reference>
<organism evidence="4 5">
    <name type="scientific">Isosphaera pallida (strain ATCC 43644 / DSM 9630 / IS1B)</name>
    <dbReference type="NCBI Taxonomy" id="575540"/>
    <lineage>
        <taxon>Bacteria</taxon>
        <taxon>Pseudomonadati</taxon>
        <taxon>Planctomycetota</taxon>
        <taxon>Planctomycetia</taxon>
        <taxon>Isosphaerales</taxon>
        <taxon>Isosphaeraceae</taxon>
        <taxon>Isosphaera</taxon>
    </lineage>
</organism>
<dbReference type="Gene3D" id="3.90.180.10">
    <property type="entry name" value="Medium-chain alcohol dehydrogenases, catalytic domain"/>
    <property type="match status" value="1"/>
</dbReference>
<dbReference type="SMART" id="SM00829">
    <property type="entry name" value="PKS_ER"/>
    <property type="match status" value="1"/>
</dbReference>
<dbReference type="EMBL" id="CP002353">
    <property type="protein sequence ID" value="ADV62650.1"/>
    <property type="molecule type" value="Genomic_DNA"/>
</dbReference>
<proteinExistence type="predicted"/>
<dbReference type="Proteomes" id="UP000008631">
    <property type="component" value="Chromosome"/>
</dbReference>
<dbReference type="Pfam" id="PF00107">
    <property type="entry name" value="ADH_zinc_N"/>
    <property type="match status" value="1"/>
</dbReference>
<evidence type="ECO:0000256" key="1">
    <source>
        <dbReference type="ARBA" id="ARBA00022857"/>
    </source>
</evidence>
<dbReference type="GO" id="GO:0016651">
    <property type="term" value="F:oxidoreductase activity, acting on NAD(P)H"/>
    <property type="evidence" value="ECO:0007669"/>
    <property type="project" value="TreeGrafter"/>
</dbReference>
<dbReference type="InParanoid" id="E8R3R5"/>
<dbReference type="GO" id="GO:0070402">
    <property type="term" value="F:NADPH binding"/>
    <property type="evidence" value="ECO:0007669"/>
    <property type="project" value="TreeGrafter"/>
</dbReference>
<dbReference type="STRING" id="575540.Isop_2070"/>
<dbReference type="RefSeq" id="WP_013564938.1">
    <property type="nucleotide sequence ID" value="NC_014962.1"/>
</dbReference>